<dbReference type="Gene3D" id="2.170.130.10">
    <property type="entry name" value="TonB-dependent receptor, plug domain"/>
    <property type="match status" value="1"/>
</dbReference>
<keyword evidence="4" id="KW-0410">Iron transport</keyword>
<dbReference type="Pfam" id="PF00593">
    <property type="entry name" value="TonB_dep_Rec_b-barrel"/>
    <property type="match status" value="1"/>
</dbReference>
<evidence type="ECO:0000256" key="6">
    <source>
        <dbReference type="ARBA" id="ARBA00023004"/>
    </source>
</evidence>
<evidence type="ECO:0000259" key="15">
    <source>
        <dbReference type="Pfam" id="PF07715"/>
    </source>
</evidence>
<evidence type="ECO:0000256" key="8">
    <source>
        <dbReference type="ARBA" id="ARBA00023077"/>
    </source>
</evidence>
<dbReference type="GO" id="GO:0006826">
    <property type="term" value="P:iron ion transport"/>
    <property type="evidence" value="ECO:0007669"/>
    <property type="project" value="UniProtKB-KW"/>
</dbReference>
<comment type="subcellular location">
    <subcellularLocation>
        <location evidence="1 11">Cell outer membrane</location>
        <topology evidence="1 11">Multi-pass membrane protein</topology>
    </subcellularLocation>
</comment>
<evidence type="ECO:0000256" key="10">
    <source>
        <dbReference type="ARBA" id="ARBA00023237"/>
    </source>
</evidence>
<keyword evidence="3 11" id="KW-1134">Transmembrane beta strand</keyword>
<organism evidence="16 17">
    <name type="scientific">Roseisolibacter agri</name>
    <dbReference type="NCBI Taxonomy" id="2014610"/>
    <lineage>
        <taxon>Bacteria</taxon>
        <taxon>Pseudomonadati</taxon>
        <taxon>Gemmatimonadota</taxon>
        <taxon>Gemmatimonadia</taxon>
        <taxon>Gemmatimonadales</taxon>
        <taxon>Gemmatimonadaceae</taxon>
        <taxon>Roseisolibacter</taxon>
    </lineage>
</organism>
<dbReference type="Gene3D" id="2.40.170.20">
    <property type="entry name" value="TonB-dependent receptor, beta-barrel domain"/>
    <property type="match status" value="2"/>
</dbReference>
<keyword evidence="17" id="KW-1185">Reference proteome</keyword>
<dbReference type="GO" id="GO:0030246">
    <property type="term" value="F:carbohydrate binding"/>
    <property type="evidence" value="ECO:0007669"/>
    <property type="project" value="InterPro"/>
</dbReference>
<protein>
    <recommendedName>
        <fullName evidence="18">TonB-dependent receptor</fullName>
    </recommendedName>
</protein>
<evidence type="ECO:0000256" key="1">
    <source>
        <dbReference type="ARBA" id="ARBA00004571"/>
    </source>
</evidence>
<keyword evidence="6" id="KW-0408">Iron</keyword>
<keyword evidence="7" id="KW-0406">Ion transport</keyword>
<dbReference type="InterPro" id="IPR013784">
    <property type="entry name" value="Carb-bd-like_fold"/>
</dbReference>
<feature type="domain" description="TonB-dependent receptor plug" evidence="15">
    <location>
        <begin position="143"/>
        <end position="252"/>
    </location>
</feature>
<evidence type="ECO:0000313" key="16">
    <source>
        <dbReference type="EMBL" id="GLC27515.1"/>
    </source>
</evidence>
<sequence length="968" mass="102812">MVVLRGGRWSLSATALLSLSVGAVTLGAPAALRAQGEVGSLTGRVTEAGAATPVAGASIRVLVLTTRAVVGGANSNEDGRYRVGNLQPGTYAVNVSRIGYRPRTDTVRVSAGAATTHDVAIGEGASILSQVVTTASRGASERLQEVPASISVVNTEVIETRPTVTAIEHLRETPGINISTAGIAQSNVVARGFNNAFSGALLTLQDYKFAGVPSLRVNVPFLVPGTNEDIERIEVLLGPASALYGPNSANGVMHIITKSPFSSPGTTITVDGGERSIFRGALRHAQLLGEKAAIKVSGEYFTGRDFEFRDQAEPAQFGNQAPPGRRGTANARDYDVERYSGEARLDLRPTPNTEAVTTIGYTNVGNGVELTGANGAAQIRNWTYTSLQQRLRWNRLFGQIFVNLSDAGNRDSLDLRGTYLLRTGVPIVDQSRVFAAQLQHGVDLGGDRQRFLYGADYIMTNPRTGRTINGNNEDVDDVREIGAYVQSTTRVTSKFDVIGALRVDQNDQIEGTQVSPRAALVFKPTENHNLRATYNRAFQTPANFSFFLDLPQQSNVGGLPYNVRARGNPPKEGWQYERGCTGVATGGICMRSPFLPNNGAFVPASANLAYQGTLTALAPRITTSLTQAFVAQGLPQATAAAQAAQIVGFLRAQSPAAADVGTRIAFINDPGTVNRAPSEFRDIKPLEASYNTTYELGYKGLLGTRARLAIDLWSQERGDVGTPAGLATPNVFFSGQALGAYIGTRLATPQAAGGAGLPAAQAQAIAAALAPTLAAVPVGLVTFANGNTNAVDILATYQTLDKKVNLWGTDVAFDYLFTDRLSAAATFSRISDKVFEDVRGADGRALMLNAPDYTASLAVRMQAPADRGFGWELRGRYANAFPVNSGVYASGVNFPLPNPTAGGPTNFQYDAVPVNMLLDAGINYRFLVNGKRVLWSLNGSNVLDNEVPTFAGTAAIGRVIMTRLQYSF</sequence>
<comment type="similarity">
    <text evidence="11 12">Belongs to the TonB-dependent receptor family.</text>
</comment>
<gene>
    <name evidence="16" type="ORF">rosag_40280</name>
</gene>
<dbReference type="Proteomes" id="UP001161325">
    <property type="component" value="Unassembled WGS sequence"/>
</dbReference>
<evidence type="ECO:0000259" key="14">
    <source>
        <dbReference type="Pfam" id="PF00593"/>
    </source>
</evidence>
<evidence type="ECO:0000256" key="4">
    <source>
        <dbReference type="ARBA" id="ARBA00022496"/>
    </source>
</evidence>
<proteinExistence type="inferred from homology"/>
<dbReference type="PANTHER" id="PTHR32552">
    <property type="entry name" value="FERRICHROME IRON RECEPTOR-RELATED"/>
    <property type="match status" value="1"/>
</dbReference>
<keyword evidence="2 11" id="KW-0813">Transport</keyword>
<dbReference type="PANTHER" id="PTHR32552:SF81">
    <property type="entry name" value="TONB-DEPENDENT OUTER MEMBRANE RECEPTOR"/>
    <property type="match status" value="1"/>
</dbReference>
<comment type="caution">
    <text evidence="16">The sequence shown here is derived from an EMBL/GenBank/DDBJ whole genome shotgun (WGS) entry which is preliminary data.</text>
</comment>
<keyword evidence="8 12" id="KW-0798">TonB box</keyword>
<dbReference type="PROSITE" id="PS52016">
    <property type="entry name" value="TONB_DEPENDENT_REC_3"/>
    <property type="match status" value="1"/>
</dbReference>
<evidence type="ECO:0000256" key="12">
    <source>
        <dbReference type="RuleBase" id="RU003357"/>
    </source>
</evidence>
<keyword evidence="13" id="KW-0732">Signal</keyword>
<evidence type="ECO:0000256" key="9">
    <source>
        <dbReference type="ARBA" id="ARBA00023136"/>
    </source>
</evidence>
<name>A0AA37Q6L4_9BACT</name>
<evidence type="ECO:0000256" key="3">
    <source>
        <dbReference type="ARBA" id="ARBA00022452"/>
    </source>
</evidence>
<keyword evidence="5 11" id="KW-0812">Transmembrane</keyword>
<feature type="domain" description="TonB-dependent receptor-like beta-barrel" evidence="14">
    <location>
        <begin position="324"/>
        <end position="577"/>
    </location>
</feature>
<dbReference type="RefSeq" id="WP_284351953.1">
    <property type="nucleotide sequence ID" value="NZ_BRXS01000006.1"/>
</dbReference>
<dbReference type="AlphaFoldDB" id="A0AA37Q6L4"/>
<dbReference type="InterPro" id="IPR039426">
    <property type="entry name" value="TonB-dep_rcpt-like"/>
</dbReference>
<evidence type="ECO:0000256" key="2">
    <source>
        <dbReference type="ARBA" id="ARBA00022448"/>
    </source>
</evidence>
<dbReference type="GO" id="GO:0009279">
    <property type="term" value="C:cell outer membrane"/>
    <property type="evidence" value="ECO:0007669"/>
    <property type="project" value="UniProtKB-SubCell"/>
</dbReference>
<evidence type="ECO:0008006" key="18">
    <source>
        <dbReference type="Google" id="ProtNLM"/>
    </source>
</evidence>
<dbReference type="Pfam" id="PF13620">
    <property type="entry name" value="CarboxypepD_reg"/>
    <property type="match status" value="1"/>
</dbReference>
<dbReference type="EMBL" id="BRXS01000006">
    <property type="protein sequence ID" value="GLC27515.1"/>
    <property type="molecule type" value="Genomic_DNA"/>
</dbReference>
<dbReference type="InterPro" id="IPR012910">
    <property type="entry name" value="Plug_dom"/>
</dbReference>
<dbReference type="Pfam" id="PF07715">
    <property type="entry name" value="Plug"/>
    <property type="match status" value="1"/>
</dbReference>
<reference evidence="16" key="1">
    <citation type="submission" date="2022-08" db="EMBL/GenBank/DDBJ databases">
        <title>Draft genome sequencing of Roseisolibacter agri AW1220.</title>
        <authorList>
            <person name="Tobiishi Y."/>
            <person name="Tonouchi A."/>
        </authorList>
    </citation>
    <scope>NUCLEOTIDE SEQUENCE</scope>
    <source>
        <strain evidence="16">AW1220</strain>
    </source>
</reference>
<accession>A0AA37Q6L4</accession>
<feature type="signal peptide" evidence="13">
    <location>
        <begin position="1"/>
        <end position="23"/>
    </location>
</feature>
<evidence type="ECO:0000256" key="13">
    <source>
        <dbReference type="SAM" id="SignalP"/>
    </source>
</evidence>
<evidence type="ECO:0000256" key="7">
    <source>
        <dbReference type="ARBA" id="ARBA00023065"/>
    </source>
</evidence>
<keyword evidence="10 11" id="KW-0998">Cell outer membrane</keyword>
<dbReference type="SUPFAM" id="SSF49452">
    <property type="entry name" value="Starch-binding domain-like"/>
    <property type="match status" value="1"/>
</dbReference>
<evidence type="ECO:0000256" key="5">
    <source>
        <dbReference type="ARBA" id="ARBA00022692"/>
    </source>
</evidence>
<keyword evidence="9 11" id="KW-0472">Membrane</keyword>
<dbReference type="InterPro" id="IPR037066">
    <property type="entry name" value="Plug_dom_sf"/>
</dbReference>
<dbReference type="Gene3D" id="2.60.40.1120">
    <property type="entry name" value="Carboxypeptidase-like, regulatory domain"/>
    <property type="match status" value="1"/>
</dbReference>
<evidence type="ECO:0000313" key="17">
    <source>
        <dbReference type="Proteomes" id="UP001161325"/>
    </source>
</evidence>
<evidence type="ECO:0000256" key="11">
    <source>
        <dbReference type="PROSITE-ProRule" id="PRU01360"/>
    </source>
</evidence>
<dbReference type="SUPFAM" id="SSF56935">
    <property type="entry name" value="Porins"/>
    <property type="match status" value="1"/>
</dbReference>
<dbReference type="InterPro" id="IPR000531">
    <property type="entry name" value="Beta-barrel_TonB"/>
</dbReference>
<feature type="chain" id="PRO_5041468532" description="TonB-dependent receptor" evidence="13">
    <location>
        <begin position="24"/>
        <end position="968"/>
    </location>
</feature>
<dbReference type="InterPro" id="IPR036942">
    <property type="entry name" value="Beta-barrel_TonB_sf"/>
</dbReference>